<comment type="caution">
    <text evidence="1">The sequence shown here is derived from an EMBL/GenBank/DDBJ whole genome shotgun (WGS) entry which is preliminary data.</text>
</comment>
<sequence length="51" mass="5686">MRRSAPHSASISSELQRHGFGFHSVESLETIHFVPGSDKCSRSESQNVDEQ</sequence>
<reference evidence="1 2" key="2">
    <citation type="journal article" date="2017" name="Front. Plant Sci.">
        <title>Gene Classification and Mining of Molecular Markers Useful in Red Clover (Trifolium pratense) Breeding.</title>
        <authorList>
            <person name="Istvanek J."/>
            <person name="Dluhosova J."/>
            <person name="Dluhos P."/>
            <person name="Patkova L."/>
            <person name="Nedelnik J."/>
            <person name="Repkova J."/>
        </authorList>
    </citation>
    <scope>NUCLEOTIDE SEQUENCE [LARGE SCALE GENOMIC DNA]</scope>
    <source>
        <strain evidence="2">cv. Tatra</strain>
        <tissue evidence="1">Young leaves</tissue>
    </source>
</reference>
<reference evidence="1 2" key="1">
    <citation type="journal article" date="2014" name="Am. J. Bot.">
        <title>Genome assembly and annotation for red clover (Trifolium pratense; Fabaceae).</title>
        <authorList>
            <person name="Istvanek J."/>
            <person name="Jaros M."/>
            <person name="Krenek A."/>
            <person name="Repkova J."/>
        </authorList>
    </citation>
    <scope>NUCLEOTIDE SEQUENCE [LARGE SCALE GENOMIC DNA]</scope>
    <source>
        <strain evidence="2">cv. Tatra</strain>
        <tissue evidence="1">Young leaves</tissue>
    </source>
</reference>
<protein>
    <submittedName>
        <fullName evidence="1">Uncharacterized protein</fullName>
    </submittedName>
</protein>
<name>A0A2K3KJQ8_TRIPR</name>
<gene>
    <name evidence="1" type="ORF">L195_g063092</name>
</gene>
<organism evidence="1 2">
    <name type="scientific">Trifolium pratense</name>
    <name type="common">Red clover</name>
    <dbReference type="NCBI Taxonomy" id="57577"/>
    <lineage>
        <taxon>Eukaryota</taxon>
        <taxon>Viridiplantae</taxon>
        <taxon>Streptophyta</taxon>
        <taxon>Embryophyta</taxon>
        <taxon>Tracheophyta</taxon>
        <taxon>Spermatophyta</taxon>
        <taxon>Magnoliopsida</taxon>
        <taxon>eudicotyledons</taxon>
        <taxon>Gunneridae</taxon>
        <taxon>Pentapetalae</taxon>
        <taxon>rosids</taxon>
        <taxon>fabids</taxon>
        <taxon>Fabales</taxon>
        <taxon>Fabaceae</taxon>
        <taxon>Papilionoideae</taxon>
        <taxon>50 kb inversion clade</taxon>
        <taxon>NPAAA clade</taxon>
        <taxon>Hologalegina</taxon>
        <taxon>IRL clade</taxon>
        <taxon>Trifolieae</taxon>
        <taxon>Trifolium</taxon>
    </lineage>
</organism>
<dbReference type="Proteomes" id="UP000236291">
    <property type="component" value="Unassembled WGS sequence"/>
</dbReference>
<proteinExistence type="predicted"/>
<evidence type="ECO:0000313" key="2">
    <source>
        <dbReference type="Proteomes" id="UP000236291"/>
    </source>
</evidence>
<dbReference type="AlphaFoldDB" id="A0A2K3KJQ8"/>
<dbReference type="EMBL" id="ASHM01194805">
    <property type="protein sequence ID" value="PNX66525.1"/>
    <property type="molecule type" value="Genomic_DNA"/>
</dbReference>
<evidence type="ECO:0000313" key="1">
    <source>
        <dbReference type="EMBL" id="PNX66525.1"/>
    </source>
</evidence>
<accession>A0A2K3KJQ8</accession>